<evidence type="ECO:0000313" key="1">
    <source>
        <dbReference type="EMBL" id="KAL0279621.1"/>
    </source>
</evidence>
<accession>A0AAW2ICI4</accession>
<sequence>MSDGLVECLTVKSGLIRFRTFLGDNGFSVAQNALVLYETCKDISPSEITNQNVETLGTLLGNVNCYPQHIEGIIRRLRGENIEERRGAILEAEELALDKMNQAYELFRDELVPKTE</sequence>
<comment type="caution">
    <text evidence="1">The sequence shown here is derived from an EMBL/GenBank/DDBJ whole genome shotgun (WGS) entry which is preliminary data.</text>
</comment>
<dbReference type="AlphaFoldDB" id="A0AAW2ICI4"/>
<gene>
    <name evidence="1" type="ORF">PYX00_001137</name>
</gene>
<dbReference type="EMBL" id="JARGDH010000001">
    <property type="protein sequence ID" value="KAL0279621.1"/>
    <property type="molecule type" value="Genomic_DNA"/>
</dbReference>
<reference evidence="1" key="1">
    <citation type="journal article" date="2024" name="Gigascience">
        <title>Chromosome-level genome of the poultry shaft louse Menopon gallinae provides insight into the host-switching and adaptive evolution of parasitic lice.</title>
        <authorList>
            <person name="Xu Y."/>
            <person name="Ma L."/>
            <person name="Liu S."/>
            <person name="Liang Y."/>
            <person name="Liu Q."/>
            <person name="He Z."/>
            <person name="Tian L."/>
            <person name="Duan Y."/>
            <person name="Cai W."/>
            <person name="Li H."/>
            <person name="Song F."/>
        </authorList>
    </citation>
    <scope>NUCLEOTIDE SEQUENCE</scope>
    <source>
        <strain evidence="1">Cailab_2023a</strain>
    </source>
</reference>
<name>A0AAW2ICI4_9NEOP</name>
<protein>
    <submittedName>
        <fullName evidence="1">Uncharacterized protein</fullName>
    </submittedName>
</protein>
<organism evidence="1">
    <name type="scientific">Menopon gallinae</name>
    <name type="common">poultry shaft louse</name>
    <dbReference type="NCBI Taxonomy" id="328185"/>
    <lineage>
        <taxon>Eukaryota</taxon>
        <taxon>Metazoa</taxon>
        <taxon>Ecdysozoa</taxon>
        <taxon>Arthropoda</taxon>
        <taxon>Hexapoda</taxon>
        <taxon>Insecta</taxon>
        <taxon>Pterygota</taxon>
        <taxon>Neoptera</taxon>
        <taxon>Paraneoptera</taxon>
        <taxon>Psocodea</taxon>
        <taxon>Troctomorpha</taxon>
        <taxon>Phthiraptera</taxon>
        <taxon>Amblycera</taxon>
        <taxon>Menoponidae</taxon>
        <taxon>Menopon</taxon>
    </lineage>
</organism>
<proteinExistence type="predicted"/>